<proteinExistence type="predicted"/>
<dbReference type="InterPro" id="IPR011050">
    <property type="entry name" value="Pectin_lyase_fold/virulence"/>
</dbReference>
<evidence type="ECO:0000256" key="1">
    <source>
        <dbReference type="SAM" id="SignalP"/>
    </source>
</evidence>
<feature type="signal peptide" evidence="1">
    <location>
        <begin position="1"/>
        <end position="23"/>
    </location>
</feature>
<dbReference type="Gene3D" id="2.160.20.10">
    <property type="entry name" value="Single-stranded right-handed beta-helix, Pectin lyase-like"/>
    <property type="match status" value="1"/>
</dbReference>
<dbReference type="RefSeq" id="WP_152692119.1">
    <property type="nucleotide sequence ID" value="NZ_JBDYTR010000001.1"/>
</dbReference>
<evidence type="ECO:0000259" key="2">
    <source>
        <dbReference type="Pfam" id="PF05048"/>
    </source>
</evidence>
<dbReference type="AlphaFoldDB" id="A0A346NTA8"/>
<protein>
    <recommendedName>
        <fullName evidence="2">Periplasmic copper-binding protein NosD beta helix domain-containing protein</fullName>
    </recommendedName>
</protein>
<keyword evidence="1" id="KW-0732">Signal</keyword>
<sequence>MNRRAFLLSTISSVALSSQFARAVTINNTRKNLSELFKGQNSKKIVIPSGDYYFDGTSINIDSMSEIIFSDGANIYINTQKSNNSTAIFNITDAKNIQISGGTFIAEDDMIVVVQCIDYVKNITVKKIKCIGCRIFASKATQRYSDIIIEKISQDINVSSCSANAKQIKTNHACIELSYINGGRCSNNIISAFYHGIMFWGGDSDPVKDGEPNNERKCTALVINNNIIRDVRLGGIWGSMGDRVSIAANYVENGGDVGIDFEGCNNSIAKNNIVKNFKHGCLATFFLCDNIIFKNNLALNTGIYGKSIAAIFNASQKPLNKNINFIGNVFVSEGLISYFKQNGAADYLNIKNNYFGNVVVDFTSNNNGDIDISDNKFKYDTVIDEIASTIKVGNVKKPNASITIANNSFINISSKNFKAIQFFKTELNKKLSVKTNNNVLNDILINKEQISYQN</sequence>
<feature type="domain" description="Periplasmic copper-binding protein NosD beta helix" evidence="2">
    <location>
        <begin position="155"/>
        <end position="328"/>
    </location>
</feature>
<dbReference type="InterPro" id="IPR007742">
    <property type="entry name" value="NosD_dom"/>
</dbReference>
<dbReference type="InterPro" id="IPR012334">
    <property type="entry name" value="Pectin_lyas_fold"/>
</dbReference>
<organism evidence="3">
    <name type="scientific">Klebsiella aerogenes</name>
    <name type="common">Enterobacter aerogenes</name>
    <dbReference type="NCBI Taxonomy" id="548"/>
    <lineage>
        <taxon>Bacteria</taxon>
        <taxon>Pseudomonadati</taxon>
        <taxon>Pseudomonadota</taxon>
        <taxon>Gammaproteobacteria</taxon>
        <taxon>Enterobacterales</taxon>
        <taxon>Enterobacteriaceae</taxon>
        <taxon>Klebsiella/Raoultella group</taxon>
        <taxon>Klebsiella</taxon>
    </lineage>
</organism>
<dbReference type="Pfam" id="PF05048">
    <property type="entry name" value="NosD"/>
    <property type="match status" value="1"/>
</dbReference>
<evidence type="ECO:0000313" key="3">
    <source>
        <dbReference type="EMBL" id="AXR70501.1"/>
    </source>
</evidence>
<name>A0A346NTA8_KLEAE</name>
<dbReference type="SUPFAM" id="SSF51126">
    <property type="entry name" value="Pectin lyase-like"/>
    <property type="match status" value="1"/>
</dbReference>
<gene>
    <name evidence="3" type="primary">orf7</name>
</gene>
<feature type="chain" id="PRO_5016732215" description="Periplasmic copper-binding protein NosD beta helix domain-containing protein" evidence="1">
    <location>
        <begin position="24"/>
        <end position="454"/>
    </location>
</feature>
<accession>A0A346NTA8</accession>
<reference evidence="3" key="1">
    <citation type="journal article" date="2018" name="Front. Microbiol.">
        <title>Establishment of a Molecular Serotyping Scheme and a Multiplexed Luminex-Based Array for Enterobacter aerogenes.</title>
        <authorList>
            <person name="Guo X."/>
            <person name="Wang M."/>
            <person name="Wang L."/>
            <person name="Wang Y."/>
            <person name="Chen T."/>
            <person name="Wu P."/>
            <person name="Chen M."/>
            <person name="Liu B."/>
            <person name="Feng L."/>
        </authorList>
    </citation>
    <scope>NUCLEOTIDE SEQUENCE</scope>
    <source>
        <strain evidence="3">86_EAER</strain>
    </source>
</reference>
<dbReference type="EMBL" id="MF687360">
    <property type="protein sequence ID" value="AXR70501.1"/>
    <property type="molecule type" value="Genomic_DNA"/>
</dbReference>